<dbReference type="InterPro" id="IPR058240">
    <property type="entry name" value="rSAM_sf"/>
</dbReference>
<dbReference type="InterPro" id="IPR040086">
    <property type="entry name" value="MJ0683-like"/>
</dbReference>
<accession>A0A1J5JLJ0</accession>
<dbReference type="SFLD" id="SFLDS00029">
    <property type="entry name" value="Radical_SAM"/>
    <property type="match status" value="1"/>
</dbReference>
<comment type="caution">
    <text evidence="5">The sequence shown here is derived from an EMBL/GenBank/DDBJ whole genome shotgun (WGS) entry which is preliminary data.</text>
</comment>
<dbReference type="PANTHER" id="PTHR43432:SF6">
    <property type="entry name" value="RADICAL SAM CORE DOMAIN-CONTAINING PROTEIN"/>
    <property type="match status" value="1"/>
</dbReference>
<dbReference type="Proteomes" id="UP000182743">
    <property type="component" value="Unassembled WGS sequence"/>
</dbReference>
<evidence type="ECO:0000259" key="4">
    <source>
        <dbReference type="Pfam" id="PF04055"/>
    </source>
</evidence>
<dbReference type="GO" id="GO:0003824">
    <property type="term" value="F:catalytic activity"/>
    <property type="evidence" value="ECO:0007669"/>
    <property type="project" value="InterPro"/>
</dbReference>
<dbReference type="CDD" id="cd01335">
    <property type="entry name" value="Radical_SAM"/>
    <property type="match status" value="1"/>
</dbReference>
<proteinExistence type="predicted"/>
<dbReference type="PANTHER" id="PTHR43432">
    <property type="entry name" value="SLR0285 PROTEIN"/>
    <property type="match status" value="1"/>
</dbReference>
<dbReference type="InterPro" id="IPR007197">
    <property type="entry name" value="rSAM"/>
</dbReference>
<evidence type="ECO:0000256" key="3">
    <source>
        <dbReference type="ARBA" id="ARBA00023014"/>
    </source>
</evidence>
<gene>
    <name evidence="5" type="ORF">MOOR_27400</name>
</gene>
<protein>
    <submittedName>
        <fullName evidence="5">Radical SAM superfamily protein</fullName>
    </submittedName>
</protein>
<organism evidence="5 6">
    <name type="scientific">Neomoorella thermoacetica</name>
    <name type="common">Clostridium thermoaceticum</name>
    <dbReference type="NCBI Taxonomy" id="1525"/>
    <lineage>
        <taxon>Bacteria</taxon>
        <taxon>Bacillati</taxon>
        <taxon>Bacillota</taxon>
        <taxon>Clostridia</taxon>
        <taxon>Neomoorellales</taxon>
        <taxon>Neomoorellaceae</taxon>
        <taxon>Neomoorella</taxon>
    </lineage>
</organism>
<evidence type="ECO:0000313" key="5">
    <source>
        <dbReference type="EMBL" id="OIQ07642.1"/>
    </source>
</evidence>
<evidence type="ECO:0000313" key="6">
    <source>
        <dbReference type="Proteomes" id="UP000182743"/>
    </source>
</evidence>
<dbReference type="Pfam" id="PF04055">
    <property type="entry name" value="Radical_SAM"/>
    <property type="match status" value="1"/>
</dbReference>
<dbReference type="EMBL" id="MIHH01000037">
    <property type="protein sequence ID" value="OIQ07642.1"/>
    <property type="molecule type" value="Genomic_DNA"/>
</dbReference>
<reference evidence="5 6" key="1">
    <citation type="submission" date="2016-08" db="EMBL/GenBank/DDBJ databases">
        <title>Genome-based comparison of Moorella thermoacetic strains.</title>
        <authorList>
            <person name="Poehlein A."/>
            <person name="Bengelsdorf F.R."/>
            <person name="Esser C."/>
            <person name="Duerre P."/>
            <person name="Daniel R."/>
        </authorList>
    </citation>
    <scope>NUCLEOTIDE SEQUENCE [LARGE SCALE GENOMIC DNA]</scope>
    <source>
        <strain evidence="5 6">DSM 11768</strain>
    </source>
</reference>
<keyword evidence="1" id="KW-0479">Metal-binding</keyword>
<keyword evidence="2" id="KW-0408">Iron</keyword>
<feature type="domain" description="Radical SAM core" evidence="4">
    <location>
        <begin position="26"/>
        <end position="191"/>
    </location>
</feature>
<dbReference type="SFLD" id="SFLDG01084">
    <property type="entry name" value="Uncharacterised_Radical_SAM_Su"/>
    <property type="match status" value="1"/>
</dbReference>
<dbReference type="Gene3D" id="3.80.30.30">
    <property type="match status" value="1"/>
</dbReference>
<dbReference type="GO" id="GO:0051536">
    <property type="term" value="F:iron-sulfur cluster binding"/>
    <property type="evidence" value="ECO:0007669"/>
    <property type="project" value="UniProtKB-KW"/>
</dbReference>
<evidence type="ECO:0000256" key="2">
    <source>
        <dbReference type="ARBA" id="ARBA00023004"/>
    </source>
</evidence>
<keyword evidence="3" id="KW-0411">Iron-sulfur</keyword>
<name>A0A1J5JLJ0_NEOTH</name>
<dbReference type="AlphaFoldDB" id="A0A1J5JLJ0"/>
<sequence>MFKLYETACRSALNRSRIPGLDYCLNPYTGCSHGCIYCYASCMARFSGRREKWGSFVQVKTNFVEVLAAQLRRPKKGKVMLASVTDAYQAIERKYSLTRRCLELLTRSGLEASILTKSDLVLRDVELLKAMPHTEVGFTITTLDDKLAGVLEPGAPSTSRRLAALEKLAGAGIRTWVFVAPVIPGLTDAPEDLTAITKAATRAGAQEVDFDPLNFYPAAVSIIRELISRYWPRAKSAFDHACRHPAAYRQLLREIIKHSESC</sequence>
<dbReference type="SUPFAM" id="SSF102114">
    <property type="entry name" value="Radical SAM enzymes"/>
    <property type="match status" value="1"/>
</dbReference>
<dbReference type="RefSeq" id="WP_071521624.1">
    <property type="nucleotide sequence ID" value="NZ_CP136416.1"/>
</dbReference>
<evidence type="ECO:0000256" key="1">
    <source>
        <dbReference type="ARBA" id="ARBA00022723"/>
    </source>
</evidence>
<dbReference type="GO" id="GO:0046872">
    <property type="term" value="F:metal ion binding"/>
    <property type="evidence" value="ECO:0007669"/>
    <property type="project" value="UniProtKB-KW"/>
</dbReference>